<name>K6QE24_9FIRM</name>
<dbReference type="AlphaFoldDB" id="K6QE24"/>
<dbReference type="PANTHER" id="PTHR37692">
    <property type="entry name" value="HYPOTHETICAL MEMBRANE SPANNING PROTEIN"/>
    <property type="match status" value="1"/>
</dbReference>
<dbReference type="InterPro" id="IPR013833">
    <property type="entry name" value="Cyt_c_oxidase_su3_a-hlx"/>
</dbReference>
<keyword evidence="1" id="KW-1133">Transmembrane helix</keyword>
<dbReference type="STRING" id="867903.ThesuDRAFT_00719"/>
<accession>K6QE24</accession>
<feature type="transmembrane region" description="Helical" evidence="1">
    <location>
        <begin position="166"/>
        <end position="189"/>
    </location>
</feature>
<dbReference type="Pfam" id="PF04238">
    <property type="entry name" value="DUF420"/>
    <property type="match status" value="1"/>
</dbReference>
<dbReference type="Gene3D" id="1.20.120.80">
    <property type="entry name" value="Cytochrome c oxidase, subunit III, four-helix bundle"/>
    <property type="match status" value="1"/>
</dbReference>
<sequence length="254" mass="26549">MGLGTYPSGADALGVPAHPTPGRNIIAEPSPSIKFKNHDATIHAGKAGATIDPVFVIAATNATLNAISAVVIARAYRRIRAGDVAGHRRGMLLAAGLQAVFLILYLTKSVLYGTTPFEGQAAIRLIYLVILGAHSLAASVTAPLVLVALVLGLRGRYDRHRRVARWAYPIWFFTSVTGPLTFLLLYGFGRPGYGVQALAALVQGLPGAVAAIGTTWGPFAGAGGIWTDPGLFLTQVLAGMGPTLAALVRMVTWA</sequence>
<dbReference type="HOGENOM" id="CLU_1093880_0_0_9"/>
<dbReference type="eggNOG" id="COG2322">
    <property type="taxonomic scope" value="Bacteria"/>
</dbReference>
<feature type="transmembrane region" description="Helical" evidence="1">
    <location>
        <begin position="126"/>
        <end position="154"/>
    </location>
</feature>
<evidence type="ECO:0000313" key="2">
    <source>
        <dbReference type="EMBL" id="EKP94996.1"/>
    </source>
</evidence>
<dbReference type="GO" id="GO:0016020">
    <property type="term" value="C:membrane"/>
    <property type="evidence" value="ECO:0007669"/>
    <property type="project" value="InterPro"/>
</dbReference>
<dbReference type="OrthoDB" id="9811380at2"/>
<reference evidence="2" key="1">
    <citation type="submission" date="2010-10" db="EMBL/GenBank/DDBJ databases">
        <authorList>
            <consortium name="US DOE Joint Genome Institute (JGI-PGF)"/>
            <person name="Lucas S."/>
            <person name="Copeland A."/>
            <person name="Lapidus A."/>
            <person name="Bruce D."/>
            <person name="Goodwin L."/>
            <person name="Pitluck S."/>
            <person name="Kyrpides N."/>
            <person name="Mavromatis K."/>
            <person name="Detter J.C."/>
            <person name="Han C."/>
            <person name="Land M."/>
            <person name="Hauser L."/>
            <person name="Markowitz V."/>
            <person name="Cheng J.-F."/>
            <person name="Hugenholtz P."/>
            <person name="Woyke T."/>
            <person name="Wu D."/>
            <person name="Pukall R."/>
            <person name="Wahrenburg C."/>
            <person name="Brambilla E."/>
            <person name="Klenk H.-P."/>
            <person name="Eisen J.A."/>
        </authorList>
    </citation>
    <scope>NUCLEOTIDE SEQUENCE [LARGE SCALE GENOMIC DNA]</scope>
    <source>
        <strain evidence="2">DSM 13965</strain>
    </source>
</reference>
<evidence type="ECO:0000313" key="3">
    <source>
        <dbReference type="Proteomes" id="UP000005710"/>
    </source>
</evidence>
<feature type="transmembrane region" description="Helical" evidence="1">
    <location>
        <begin position="88"/>
        <end position="106"/>
    </location>
</feature>
<feature type="transmembrane region" description="Helical" evidence="1">
    <location>
        <begin position="54"/>
        <end position="76"/>
    </location>
</feature>
<dbReference type="GO" id="GO:0004129">
    <property type="term" value="F:cytochrome-c oxidase activity"/>
    <property type="evidence" value="ECO:0007669"/>
    <property type="project" value="InterPro"/>
</dbReference>
<dbReference type="InterPro" id="IPR007352">
    <property type="entry name" value="DUF420"/>
</dbReference>
<keyword evidence="3" id="KW-1185">Reference proteome</keyword>
<dbReference type="RefSeq" id="WP_006902992.1">
    <property type="nucleotide sequence ID" value="NZ_JH976535.1"/>
</dbReference>
<dbReference type="PANTHER" id="PTHR37692:SF1">
    <property type="entry name" value="DUF420 DOMAIN-CONTAINING PROTEIN"/>
    <property type="match status" value="1"/>
</dbReference>
<dbReference type="GO" id="GO:0022904">
    <property type="term" value="P:respiratory electron transport chain"/>
    <property type="evidence" value="ECO:0007669"/>
    <property type="project" value="InterPro"/>
</dbReference>
<keyword evidence="1" id="KW-0472">Membrane</keyword>
<reference evidence="2" key="2">
    <citation type="submission" date="2012-10" db="EMBL/GenBank/DDBJ databases">
        <title>Improved high-quality draft of Thermaerobacter subterraneus C21, DSM 13965.</title>
        <authorList>
            <consortium name="DOE Joint Genome Institute"/>
            <person name="Eisen J."/>
            <person name="Huntemann M."/>
            <person name="Wei C.-L."/>
            <person name="Han J."/>
            <person name="Detter J.C."/>
            <person name="Han C."/>
            <person name="Tapia R."/>
            <person name="Chen A."/>
            <person name="Kyrpides N."/>
            <person name="Mavromatis K."/>
            <person name="Markowitz V."/>
            <person name="Szeto E."/>
            <person name="Ivanova N."/>
            <person name="Mikhailova N."/>
            <person name="Ovchinnikova G."/>
            <person name="Pagani I."/>
            <person name="Pati A."/>
            <person name="Goodwin L."/>
            <person name="Nordberg H.P."/>
            <person name="Cantor M.N."/>
            <person name="Hua S.X."/>
            <person name="Woyke T."/>
            <person name="Eisen J."/>
            <person name="Klenk H.-P."/>
        </authorList>
    </citation>
    <scope>NUCLEOTIDE SEQUENCE [LARGE SCALE GENOMIC DNA]</scope>
    <source>
        <strain evidence="2">DSM 13965</strain>
    </source>
</reference>
<keyword evidence="1" id="KW-0812">Transmembrane</keyword>
<gene>
    <name evidence="2" type="ORF">ThesuDRAFT_00719</name>
</gene>
<comment type="caution">
    <text evidence="2">The sequence shown here is derived from an EMBL/GenBank/DDBJ whole genome shotgun (WGS) entry which is preliminary data.</text>
</comment>
<dbReference type="EMBL" id="AENY02000002">
    <property type="protein sequence ID" value="EKP94996.1"/>
    <property type="molecule type" value="Genomic_DNA"/>
</dbReference>
<feature type="transmembrane region" description="Helical" evidence="1">
    <location>
        <begin position="195"/>
        <end position="219"/>
    </location>
</feature>
<dbReference type="Proteomes" id="UP000005710">
    <property type="component" value="Unassembled WGS sequence"/>
</dbReference>
<protein>
    <submittedName>
        <fullName evidence="2">Membrane protein</fullName>
    </submittedName>
</protein>
<proteinExistence type="predicted"/>
<organism evidence="2 3">
    <name type="scientific">Thermaerobacter subterraneus DSM 13965</name>
    <dbReference type="NCBI Taxonomy" id="867903"/>
    <lineage>
        <taxon>Bacteria</taxon>
        <taxon>Bacillati</taxon>
        <taxon>Bacillota</taxon>
        <taxon>Clostridia</taxon>
        <taxon>Eubacteriales</taxon>
        <taxon>Clostridiales Family XVII. Incertae Sedis</taxon>
        <taxon>Thermaerobacter</taxon>
    </lineage>
</organism>
<feature type="transmembrane region" description="Helical" evidence="1">
    <location>
        <begin position="231"/>
        <end position="251"/>
    </location>
</feature>
<evidence type="ECO:0000256" key="1">
    <source>
        <dbReference type="SAM" id="Phobius"/>
    </source>
</evidence>